<comment type="cofactor">
    <cofactor evidence="1">
        <name>Fe cation</name>
        <dbReference type="ChEBI" id="CHEBI:24875"/>
    </cofactor>
</comment>
<name>A0AA35WV09_GEOBA</name>
<evidence type="ECO:0000256" key="3">
    <source>
        <dbReference type="ARBA" id="ARBA00008388"/>
    </source>
</evidence>
<dbReference type="InterPro" id="IPR038659">
    <property type="entry name" value="AOX_sf"/>
</dbReference>
<comment type="similarity">
    <text evidence="3">Belongs to the alternative oxidase family.</text>
</comment>
<keyword evidence="9 14" id="KW-1133">Transmembrane helix</keyword>
<sequence>MSGSSAVRRLLPVSRKQLRRSWRYINAAVSPVHFNNPSPLLEEQSRVRSFHCSAPGPANTGAQGRPRSDRDDLPMSLDHFRKPSQPAAGTTGHQEDGWCDGYTLPHPVWSEEELNSVQITHTPPEKPVDTAAYYSVQMLRTGFDLLSGYSWGKRFGTLDEKMWLSRIIYLETVAGVPGVFVSMFWIAYFLSPRFCHKFVGYLEEEAVKTYTHCIESLDKGELKMWENTKAPQIAVCYWRLPGDAMMRDVLLAIRADEGHHREVNHTLGSMRPSETNPFGPGQ</sequence>
<protein>
    <submittedName>
        <fullName evidence="15">Alternative oxidase, mitochondrial</fullName>
    </submittedName>
</protein>
<keyword evidence="5" id="KW-0679">Respiratory chain</keyword>
<keyword evidence="11" id="KW-0408">Iron</keyword>
<keyword evidence="7" id="KW-0479">Metal-binding</keyword>
<evidence type="ECO:0000256" key="12">
    <source>
        <dbReference type="ARBA" id="ARBA00023136"/>
    </source>
</evidence>
<evidence type="ECO:0000256" key="14">
    <source>
        <dbReference type="SAM" id="Phobius"/>
    </source>
</evidence>
<proteinExistence type="inferred from homology"/>
<feature type="region of interest" description="Disordered" evidence="13">
    <location>
        <begin position="45"/>
        <end position="96"/>
    </location>
</feature>
<dbReference type="Proteomes" id="UP001174909">
    <property type="component" value="Unassembled WGS sequence"/>
</dbReference>
<evidence type="ECO:0000256" key="13">
    <source>
        <dbReference type="SAM" id="MobiDB-lite"/>
    </source>
</evidence>
<evidence type="ECO:0000256" key="5">
    <source>
        <dbReference type="ARBA" id="ARBA00022660"/>
    </source>
</evidence>
<evidence type="ECO:0000256" key="9">
    <source>
        <dbReference type="ARBA" id="ARBA00022989"/>
    </source>
</evidence>
<evidence type="ECO:0000256" key="6">
    <source>
        <dbReference type="ARBA" id="ARBA00022692"/>
    </source>
</evidence>
<dbReference type="PANTHER" id="PTHR31803">
    <property type="entry name" value="ALTERNATIVE OXIDASE"/>
    <property type="match status" value="1"/>
</dbReference>
<dbReference type="GO" id="GO:0016020">
    <property type="term" value="C:membrane"/>
    <property type="evidence" value="ECO:0007669"/>
    <property type="project" value="UniProtKB-SubCell"/>
</dbReference>
<comment type="subcellular location">
    <subcellularLocation>
        <location evidence="2">Membrane</location>
    </subcellularLocation>
</comment>
<dbReference type="InterPro" id="IPR002680">
    <property type="entry name" value="AOX"/>
</dbReference>
<accession>A0AA35WV09</accession>
<dbReference type="GO" id="GO:0005739">
    <property type="term" value="C:mitochondrion"/>
    <property type="evidence" value="ECO:0007669"/>
    <property type="project" value="TreeGrafter"/>
</dbReference>
<dbReference type="GO" id="GO:0046872">
    <property type="term" value="F:metal ion binding"/>
    <property type="evidence" value="ECO:0007669"/>
    <property type="project" value="UniProtKB-KW"/>
</dbReference>
<keyword evidence="10" id="KW-0560">Oxidoreductase</keyword>
<keyword evidence="12 14" id="KW-0472">Membrane</keyword>
<evidence type="ECO:0000256" key="1">
    <source>
        <dbReference type="ARBA" id="ARBA00001962"/>
    </source>
</evidence>
<gene>
    <name evidence="15" type="ORF">GBAR_LOCUS19585</name>
</gene>
<dbReference type="Pfam" id="PF01786">
    <property type="entry name" value="AOX"/>
    <property type="match status" value="1"/>
</dbReference>
<keyword evidence="6 14" id="KW-0812">Transmembrane</keyword>
<feature type="transmembrane region" description="Helical" evidence="14">
    <location>
        <begin position="167"/>
        <end position="190"/>
    </location>
</feature>
<evidence type="ECO:0000256" key="7">
    <source>
        <dbReference type="ARBA" id="ARBA00022723"/>
    </source>
</evidence>
<comment type="caution">
    <text evidence="15">The sequence shown here is derived from an EMBL/GenBank/DDBJ whole genome shotgun (WGS) entry which is preliminary data.</text>
</comment>
<reference evidence="15" key="1">
    <citation type="submission" date="2023-03" db="EMBL/GenBank/DDBJ databases">
        <authorList>
            <person name="Steffen K."/>
            <person name="Cardenas P."/>
        </authorList>
    </citation>
    <scope>NUCLEOTIDE SEQUENCE</scope>
</reference>
<evidence type="ECO:0000313" key="15">
    <source>
        <dbReference type="EMBL" id="CAI8034853.1"/>
    </source>
</evidence>
<evidence type="ECO:0000256" key="8">
    <source>
        <dbReference type="ARBA" id="ARBA00022982"/>
    </source>
</evidence>
<dbReference type="GO" id="GO:0010230">
    <property type="term" value="P:alternative respiration"/>
    <property type="evidence" value="ECO:0007669"/>
    <property type="project" value="TreeGrafter"/>
</dbReference>
<dbReference type="GO" id="GO:0009916">
    <property type="term" value="F:alternative oxidase activity"/>
    <property type="evidence" value="ECO:0007669"/>
    <property type="project" value="InterPro"/>
</dbReference>
<evidence type="ECO:0000256" key="10">
    <source>
        <dbReference type="ARBA" id="ARBA00023002"/>
    </source>
</evidence>
<keyword evidence="8" id="KW-0249">Electron transport</keyword>
<dbReference type="PANTHER" id="PTHR31803:SF3">
    <property type="entry name" value="ALTERNATIVE OXIDASE"/>
    <property type="match status" value="1"/>
</dbReference>
<feature type="compositionally biased region" description="Basic and acidic residues" evidence="13">
    <location>
        <begin position="66"/>
        <end position="81"/>
    </location>
</feature>
<keyword evidence="4" id="KW-0813">Transport</keyword>
<evidence type="ECO:0000256" key="11">
    <source>
        <dbReference type="ARBA" id="ARBA00023004"/>
    </source>
</evidence>
<evidence type="ECO:0000256" key="4">
    <source>
        <dbReference type="ARBA" id="ARBA00022448"/>
    </source>
</evidence>
<dbReference type="AlphaFoldDB" id="A0AA35WV09"/>
<keyword evidence="16" id="KW-1185">Reference proteome</keyword>
<dbReference type="EMBL" id="CASHTH010002754">
    <property type="protein sequence ID" value="CAI8034853.1"/>
    <property type="molecule type" value="Genomic_DNA"/>
</dbReference>
<evidence type="ECO:0000313" key="16">
    <source>
        <dbReference type="Proteomes" id="UP001174909"/>
    </source>
</evidence>
<feature type="region of interest" description="Disordered" evidence="13">
    <location>
        <begin position="263"/>
        <end position="282"/>
    </location>
</feature>
<evidence type="ECO:0000256" key="2">
    <source>
        <dbReference type="ARBA" id="ARBA00004370"/>
    </source>
</evidence>
<organism evidence="15 16">
    <name type="scientific">Geodia barretti</name>
    <name type="common">Barrett's horny sponge</name>
    <dbReference type="NCBI Taxonomy" id="519541"/>
    <lineage>
        <taxon>Eukaryota</taxon>
        <taxon>Metazoa</taxon>
        <taxon>Porifera</taxon>
        <taxon>Demospongiae</taxon>
        <taxon>Heteroscleromorpha</taxon>
        <taxon>Tetractinellida</taxon>
        <taxon>Astrophorina</taxon>
        <taxon>Geodiidae</taxon>
        <taxon>Geodia</taxon>
    </lineage>
</organism>
<dbReference type="Gene3D" id="1.20.1260.140">
    <property type="entry name" value="Alternative oxidase"/>
    <property type="match status" value="2"/>
</dbReference>